<dbReference type="EMBL" id="JGDB01000278">
    <property type="protein sequence ID" value="EXY88538.1"/>
    <property type="molecule type" value="Genomic_DNA"/>
</dbReference>
<comment type="similarity">
    <text evidence="2">Belongs to the UPF0410 family.</text>
</comment>
<evidence type="ECO:0000256" key="3">
    <source>
        <dbReference type="ARBA" id="ARBA00022475"/>
    </source>
</evidence>
<evidence type="ECO:0000256" key="5">
    <source>
        <dbReference type="ARBA" id="ARBA00022989"/>
    </source>
</evidence>
<keyword evidence="3" id="KW-1003">Cell membrane</keyword>
<dbReference type="PANTHER" id="PTHR33884:SF3">
    <property type="entry name" value="UPF0410 PROTEIN YMGE"/>
    <property type="match status" value="1"/>
</dbReference>
<evidence type="ECO:0000313" key="9">
    <source>
        <dbReference type="Proteomes" id="UP000020773"/>
    </source>
</evidence>
<dbReference type="InterPro" id="IPR007341">
    <property type="entry name" value="Transgly_assoc"/>
</dbReference>
<dbReference type="PATRIC" id="fig|1339316.3.peg.4547"/>
<dbReference type="AlphaFoldDB" id="A0A015VRM8"/>
<feature type="transmembrane region" description="Helical" evidence="7">
    <location>
        <begin position="6"/>
        <end position="21"/>
    </location>
</feature>
<proteinExistence type="inferred from homology"/>
<keyword evidence="5 7" id="KW-1133">Transmembrane helix</keyword>
<name>A0A015VRM8_BACFG</name>
<dbReference type="RefSeq" id="WP_005791529.1">
    <property type="nucleotide sequence ID" value="NZ_JGDB01000278.1"/>
</dbReference>
<evidence type="ECO:0000313" key="8">
    <source>
        <dbReference type="EMBL" id="EXY88538.1"/>
    </source>
</evidence>
<feature type="transmembrane region" description="Helical" evidence="7">
    <location>
        <begin position="28"/>
        <end position="49"/>
    </location>
</feature>
<feature type="transmembrane region" description="Helical" evidence="7">
    <location>
        <begin position="55"/>
        <end position="77"/>
    </location>
</feature>
<sequence>MNFIWYILIGILAGYFAGKIMRGGGFGLLVNLLLGIIGGVLGGWVFALLGLAATGIIGSLITSVVGAILFLWIASFFSRSR</sequence>
<dbReference type="Proteomes" id="UP000020773">
    <property type="component" value="Unassembled WGS sequence"/>
</dbReference>
<protein>
    <submittedName>
        <fullName evidence="8">Transglycosylase associated family protein</fullName>
    </submittedName>
</protein>
<evidence type="ECO:0000256" key="7">
    <source>
        <dbReference type="SAM" id="Phobius"/>
    </source>
</evidence>
<dbReference type="GO" id="GO:0005886">
    <property type="term" value="C:plasma membrane"/>
    <property type="evidence" value="ECO:0007669"/>
    <property type="project" value="UniProtKB-SubCell"/>
</dbReference>
<comment type="subcellular location">
    <subcellularLocation>
        <location evidence="1">Cell membrane</location>
        <topology evidence="1">Multi-pass membrane protein</topology>
    </subcellularLocation>
</comment>
<evidence type="ECO:0000256" key="2">
    <source>
        <dbReference type="ARBA" id="ARBA00011006"/>
    </source>
</evidence>
<gene>
    <name evidence="8" type="ORF">M125_4786</name>
</gene>
<dbReference type="GeneID" id="99669308"/>
<comment type="caution">
    <text evidence="8">The sequence shown here is derived from an EMBL/GenBank/DDBJ whole genome shotgun (WGS) entry which is preliminary data.</text>
</comment>
<evidence type="ECO:0000256" key="1">
    <source>
        <dbReference type="ARBA" id="ARBA00004651"/>
    </source>
</evidence>
<dbReference type="Pfam" id="PF04226">
    <property type="entry name" value="Transgly_assoc"/>
    <property type="match status" value="1"/>
</dbReference>
<keyword evidence="6 7" id="KW-0472">Membrane</keyword>
<accession>A0A015VRM8</accession>
<reference evidence="8 9" key="1">
    <citation type="submission" date="2014-02" db="EMBL/GenBank/DDBJ databases">
        <authorList>
            <person name="Sears C."/>
            <person name="Carroll K."/>
            <person name="Sack B.R."/>
            <person name="Qadri F."/>
            <person name="Myers L.L."/>
            <person name="Chung G.-T."/>
            <person name="Escheverria P."/>
            <person name="Fraser C.M."/>
            <person name="Sadzewicz L."/>
            <person name="Shefchek K.A."/>
            <person name="Tallon L."/>
            <person name="Das S.P."/>
            <person name="Daugherty S."/>
            <person name="Mongodin E.F."/>
        </authorList>
    </citation>
    <scope>NUCLEOTIDE SEQUENCE [LARGE SCALE GENOMIC DNA]</scope>
    <source>
        <strain evidence="9">3998T(B)3</strain>
    </source>
</reference>
<dbReference type="PANTHER" id="PTHR33884">
    <property type="entry name" value="UPF0410 PROTEIN YMGE"/>
    <property type="match status" value="1"/>
</dbReference>
<evidence type="ECO:0000256" key="6">
    <source>
        <dbReference type="ARBA" id="ARBA00023136"/>
    </source>
</evidence>
<organism evidence="8 9">
    <name type="scientific">Bacteroides fragilis str. 3998T(B)3</name>
    <dbReference type="NCBI Taxonomy" id="1339316"/>
    <lineage>
        <taxon>Bacteria</taxon>
        <taxon>Pseudomonadati</taxon>
        <taxon>Bacteroidota</taxon>
        <taxon>Bacteroidia</taxon>
        <taxon>Bacteroidales</taxon>
        <taxon>Bacteroidaceae</taxon>
        <taxon>Bacteroides</taxon>
    </lineage>
</organism>
<keyword evidence="4 7" id="KW-0812">Transmembrane</keyword>
<evidence type="ECO:0000256" key="4">
    <source>
        <dbReference type="ARBA" id="ARBA00022692"/>
    </source>
</evidence>